<dbReference type="PANTHER" id="PTHR37042">
    <property type="entry name" value="OUTER MEMBRANE PROTEIN RV1973"/>
    <property type="match status" value="1"/>
</dbReference>
<dbReference type="PANTHER" id="PTHR37042:SF4">
    <property type="entry name" value="OUTER MEMBRANE PROTEIN RV1973"/>
    <property type="match status" value="1"/>
</dbReference>
<evidence type="ECO:0000313" key="5">
    <source>
        <dbReference type="EMBL" id="BCI51048.1"/>
    </source>
</evidence>
<name>A0A6S6P3T9_9MYCO</name>
<evidence type="ECO:0000256" key="2">
    <source>
        <dbReference type="ARBA" id="ARBA00023136"/>
    </source>
</evidence>
<protein>
    <recommendedName>
        <fullName evidence="7">Mce-associated membrane protein</fullName>
    </recommendedName>
</protein>
<gene>
    <name evidence="5" type="ORF">NIIDNTM18_03260</name>
</gene>
<feature type="compositionally biased region" description="Low complexity" evidence="3">
    <location>
        <begin position="19"/>
        <end position="28"/>
    </location>
</feature>
<dbReference type="GO" id="GO:0016020">
    <property type="term" value="C:membrane"/>
    <property type="evidence" value="ECO:0007669"/>
    <property type="project" value="UniProtKB-SubCell"/>
</dbReference>
<dbReference type="AlphaFoldDB" id="A0A6S6P3T9"/>
<dbReference type="RefSeq" id="WP_185294068.1">
    <property type="nucleotide sequence ID" value="NZ_AP023287.1"/>
</dbReference>
<feature type="transmembrane region" description="Helical" evidence="4">
    <location>
        <begin position="55"/>
        <end position="77"/>
    </location>
</feature>
<keyword evidence="4" id="KW-1133">Transmembrane helix</keyword>
<proteinExistence type="predicted"/>
<reference evidence="5 6" key="1">
    <citation type="submission" date="2020-07" db="EMBL/GenBank/DDBJ databases">
        <title>Complete genome sequence of Mycolicibacterium litorale like strain isolated from cardiac implantable electronic device infection.</title>
        <authorList>
            <person name="Fukano H."/>
            <person name="Miyama H."/>
            <person name="Hoshino Y."/>
        </authorList>
    </citation>
    <scope>NUCLEOTIDE SEQUENCE [LARGE SCALE GENOMIC DNA]</scope>
    <source>
        <strain evidence="5 6">NIIDNTM18</strain>
    </source>
</reference>
<keyword evidence="2 4" id="KW-0472">Membrane</keyword>
<feature type="compositionally biased region" description="Basic and acidic residues" evidence="3">
    <location>
        <begin position="1"/>
        <end position="12"/>
    </location>
</feature>
<comment type="subcellular location">
    <subcellularLocation>
        <location evidence="1">Membrane</location>
    </subcellularLocation>
</comment>
<evidence type="ECO:0008006" key="7">
    <source>
        <dbReference type="Google" id="ProtNLM"/>
    </source>
</evidence>
<accession>A0A6S6P3T9</accession>
<feature type="region of interest" description="Disordered" evidence="3">
    <location>
        <begin position="1"/>
        <end position="47"/>
    </location>
</feature>
<dbReference type="EMBL" id="AP023287">
    <property type="protein sequence ID" value="BCI51048.1"/>
    <property type="molecule type" value="Genomic_DNA"/>
</dbReference>
<sequence length="210" mass="22805">MTDTIEARRPAEDAEVEAAEALAEAAQARAERMRAEESAASEPRRRRFRRPGRRTVIAILALLVTVASLAASGYLTWHHREATRAQQQSAEFAAAARQIVFTLMSIDAAKAEDSVKQILDSSTGQFHDEFESAAEDFVKLAQDGKVVTDVKVKAAAVETMTDDAATVLVTATSTVTNAAGADKQPRSWRLSVDVVRDAGQLKMSKMEFVP</sequence>
<dbReference type="Proteomes" id="UP000515734">
    <property type="component" value="Chromosome"/>
</dbReference>
<organism evidence="5 6">
    <name type="scientific">Mycolicibacterium litorale</name>
    <dbReference type="NCBI Taxonomy" id="758802"/>
    <lineage>
        <taxon>Bacteria</taxon>
        <taxon>Bacillati</taxon>
        <taxon>Actinomycetota</taxon>
        <taxon>Actinomycetes</taxon>
        <taxon>Mycobacteriales</taxon>
        <taxon>Mycobacteriaceae</taxon>
        <taxon>Mycolicibacterium</taxon>
    </lineage>
</organism>
<keyword evidence="4" id="KW-0812">Transmembrane</keyword>
<evidence type="ECO:0000256" key="4">
    <source>
        <dbReference type="SAM" id="Phobius"/>
    </source>
</evidence>
<evidence type="ECO:0000256" key="1">
    <source>
        <dbReference type="ARBA" id="ARBA00004370"/>
    </source>
</evidence>
<evidence type="ECO:0000313" key="6">
    <source>
        <dbReference type="Proteomes" id="UP000515734"/>
    </source>
</evidence>
<evidence type="ECO:0000256" key="3">
    <source>
        <dbReference type="SAM" id="MobiDB-lite"/>
    </source>
</evidence>